<reference evidence="11" key="2">
    <citation type="submission" date="2020-09" db="EMBL/GenBank/DDBJ databases">
        <authorList>
            <person name="Sun Q."/>
            <person name="Zhou Y."/>
        </authorList>
    </citation>
    <scope>NUCLEOTIDE SEQUENCE</scope>
    <source>
        <strain evidence="11">CGMCC 4.7201</strain>
    </source>
</reference>
<evidence type="ECO:0000256" key="5">
    <source>
        <dbReference type="ARBA" id="ARBA00022842"/>
    </source>
</evidence>
<dbReference type="HAMAP" id="MF_00277">
    <property type="entry name" value="PII_uridylyl_transf"/>
    <property type="match status" value="1"/>
</dbReference>
<feature type="domain" description="HD" evidence="10">
    <location>
        <begin position="469"/>
        <end position="592"/>
    </location>
</feature>
<dbReference type="CDD" id="cd04899">
    <property type="entry name" value="ACT_ACR-UUR-like_2"/>
    <property type="match status" value="1"/>
</dbReference>
<dbReference type="PANTHER" id="PTHR47320">
    <property type="entry name" value="BIFUNCTIONAL URIDYLYLTRANSFERASE/URIDYLYL-REMOVING ENZYME"/>
    <property type="match status" value="1"/>
</dbReference>
<evidence type="ECO:0000256" key="4">
    <source>
        <dbReference type="ARBA" id="ARBA00022801"/>
    </source>
</evidence>
<evidence type="ECO:0000256" key="8">
    <source>
        <dbReference type="SAM" id="MobiDB-lite"/>
    </source>
</evidence>
<feature type="region of interest" description="Uridylyltransferase" evidence="7">
    <location>
        <begin position="1"/>
        <end position="354"/>
    </location>
</feature>
<proteinExistence type="inferred from homology"/>
<comment type="catalytic activity">
    <reaction evidence="7">
        <text>[protein-PII]-L-tyrosine + UTP = [protein-PII]-uridylyl-L-tyrosine + diphosphate</text>
        <dbReference type="Rhea" id="RHEA:13673"/>
        <dbReference type="Rhea" id="RHEA-COMP:12147"/>
        <dbReference type="Rhea" id="RHEA-COMP:12148"/>
        <dbReference type="ChEBI" id="CHEBI:33019"/>
        <dbReference type="ChEBI" id="CHEBI:46398"/>
        <dbReference type="ChEBI" id="CHEBI:46858"/>
        <dbReference type="ChEBI" id="CHEBI:90602"/>
        <dbReference type="EC" id="2.7.7.59"/>
    </reaction>
</comment>
<evidence type="ECO:0000256" key="7">
    <source>
        <dbReference type="HAMAP-Rule" id="MF_00277"/>
    </source>
</evidence>
<feature type="region of interest" description="Disordered" evidence="8">
    <location>
        <begin position="59"/>
        <end position="86"/>
    </location>
</feature>
<comment type="caution">
    <text evidence="7">Lacks conserved residue(s) required for the propagation of feature annotation.</text>
</comment>
<dbReference type="GO" id="GO:0006808">
    <property type="term" value="P:regulation of nitrogen utilization"/>
    <property type="evidence" value="ECO:0007669"/>
    <property type="project" value="UniProtKB-UniRule"/>
</dbReference>
<comment type="function">
    <text evidence="7">Modifies, by uridylylation and deuridylylation, the PII regulatory proteins (GlnB and homologs), in response to the nitrogen status of the cell that GlnD senses through the glutamine level. Under low glutamine levels, catalyzes the conversion of the PII proteins and UTP to PII-UMP and PPi, while under higher glutamine levels, GlnD hydrolyzes PII-UMP to PII and UMP (deuridylylation). Thus, controls uridylylation state and activity of the PII proteins, and plays an important role in the regulation of nitrogen metabolism.</text>
</comment>
<dbReference type="RefSeq" id="WP_189133778.1">
    <property type="nucleotide sequence ID" value="NZ_BMMS01000021.1"/>
</dbReference>
<dbReference type="NCBIfam" id="TIGR01693">
    <property type="entry name" value="UTase_glnD"/>
    <property type="match status" value="1"/>
</dbReference>
<comment type="caution">
    <text evidence="11">The sequence shown here is derived from an EMBL/GenBank/DDBJ whole genome shotgun (WGS) entry which is preliminary data.</text>
</comment>
<dbReference type="CDD" id="cd05401">
    <property type="entry name" value="NT_GlnE_GlnD_like"/>
    <property type="match status" value="1"/>
</dbReference>
<dbReference type="InterPro" id="IPR045865">
    <property type="entry name" value="ACT-like_dom_sf"/>
</dbReference>
<dbReference type="Proteomes" id="UP000641932">
    <property type="component" value="Unassembled WGS sequence"/>
</dbReference>
<comment type="cofactor">
    <cofactor evidence="7">
        <name>Mg(2+)</name>
        <dbReference type="ChEBI" id="CHEBI:18420"/>
    </cofactor>
</comment>
<evidence type="ECO:0000313" key="11">
    <source>
        <dbReference type="EMBL" id="GGO93784.1"/>
    </source>
</evidence>
<feature type="domain" description="ACT" evidence="9">
    <location>
        <begin position="664"/>
        <end position="745"/>
    </location>
</feature>
<dbReference type="SUPFAM" id="SSF81593">
    <property type="entry name" value="Nucleotidyltransferase substrate binding subunit/domain"/>
    <property type="match status" value="1"/>
</dbReference>
<feature type="region of interest" description="Disordered" evidence="8">
    <location>
        <begin position="747"/>
        <end position="770"/>
    </location>
</feature>
<dbReference type="PIRSF" id="PIRSF006288">
    <property type="entry name" value="PII_uridyltransf"/>
    <property type="match status" value="1"/>
</dbReference>
<dbReference type="PROSITE" id="PS51671">
    <property type="entry name" value="ACT"/>
    <property type="match status" value="2"/>
</dbReference>
<keyword evidence="2 7" id="KW-0548">Nucleotidyltransferase</keyword>
<dbReference type="Pfam" id="PF01966">
    <property type="entry name" value="HD"/>
    <property type="match status" value="1"/>
</dbReference>
<dbReference type="InterPro" id="IPR002912">
    <property type="entry name" value="ACT_dom"/>
</dbReference>
<dbReference type="SUPFAM" id="SSF81301">
    <property type="entry name" value="Nucleotidyltransferase"/>
    <property type="match status" value="1"/>
</dbReference>
<evidence type="ECO:0000256" key="3">
    <source>
        <dbReference type="ARBA" id="ARBA00022737"/>
    </source>
</evidence>
<dbReference type="NCBIfam" id="NF002895">
    <property type="entry name" value="PRK03381.1"/>
    <property type="match status" value="1"/>
</dbReference>
<keyword evidence="3" id="KW-0677">Repeat</keyword>
<dbReference type="PANTHER" id="PTHR47320:SF1">
    <property type="entry name" value="BIFUNCTIONAL URIDYLYLTRANSFERASE_URIDYLYL-REMOVING ENZYME"/>
    <property type="match status" value="1"/>
</dbReference>
<feature type="domain" description="ACT" evidence="9">
    <location>
        <begin position="777"/>
        <end position="846"/>
    </location>
</feature>
<accession>A0A918DYZ2</accession>
<dbReference type="EC" id="2.7.7.59" evidence="7"/>
<dbReference type="PROSITE" id="PS51831">
    <property type="entry name" value="HD"/>
    <property type="match status" value="1"/>
</dbReference>
<keyword evidence="4 7" id="KW-0378">Hydrolase</keyword>
<evidence type="ECO:0000313" key="12">
    <source>
        <dbReference type="Proteomes" id="UP000641932"/>
    </source>
</evidence>
<keyword evidence="5 7" id="KW-0460">Magnesium</keyword>
<dbReference type="InterPro" id="IPR006674">
    <property type="entry name" value="HD_domain"/>
</dbReference>
<dbReference type="GO" id="GO:0008773">
    <property type="term" value="F:[protein-PII] uridylyltransferase activity"/>
    <property type="evidence" value="ECO:0007669"/>
    <property type="project" value="UniProtKB-UniRule"/>
</dbReference>
<dbReference type="GO" id="GO:0008081">
    <property type="term" value="F:phosphoric diester hydrolase activity"/>
    <property type="evidence" value="ECO:0007669"/>
    <property type="project" value="UniProtKB-UniRule"/>
</dbReference>
<reference evidence="11" key="1">
    <citation type="journal article" date="2014" name="Int. J. Syst. Evol. Microbiol.">
        <title>Complete genome sequence of Corynebacterium casei LMG S-19264T (=DSM 44701T), isolated from a smear-ripened cheese.</title>
        <authorList>
            <consortium name="US DOE Joint Genome Institute (JGI-PGF)"/>
            <person name="Walter F."/>
            <person name="Albersmeier A."/>
            <person name="Kalinowski J."/>
            <person name="Ruckert C."/>
        </authorList>
    </citation>
    <scope>NUCLEOTIDE SEQUENCE</scope>
    <source>
        <strain evidence="11">CGMCC 4.7201</strain>
    </source>
</reference>
<protein>
    <recommendedName>
        <fullName evidence="7">Bifunctional uridylyltransferase/uridylyl-removing enzyme</fullName>
        <shortName evidence="7">UTase/UR</shortName>
    </recommendedName>
    <alternativeName>
        <fullName evidence="7">Bifunctional [protein-PII] modification enzyme</fullName>
    </alternativeName>
    <alternativeName>
        <fullName evidence="7">Bifunctional nitrogen sensor protein</fullName>
    </alternativeName>
    <domain>
        <recommendedName>
            <fullName evidence="7">[Protein-PII] uridylyltransferase</fullName>
            <shortName evidence="7">PII uridylyltransferase</shortName>
            <shortName evidence="7">UTase</shortName>
            <ecNumber evidence="7">2.7.7.59</ecNumber>
        </recommendedName>
    </domain>
    <domain>
        <recommendedName>
            <fullName evidence="7">[Protein-PII]-UMP uridylyl-removing enzyme</fullName>
            <shortName evidence="7">UR</shortName>
            <ecNumber evidence="7">3.1.4.-</ecNumber>
        </recommendedName>
    </domain>
</protein>
<dbReference type="SMART" id="SM00471">
    <property type="entry name" value="HDc"/>
    <property type="match status" value="1"/>
</dbReference>
<dbReference type="SUPFAM" id="SSF55021">
    <property type="entry name" value="ACT-like"/>
    <property type="match status" value="1"/>
</dbReference>
<evidence type="ECO:0000256" key="1">
    <source>
        <dbReference type="ARBA" id="ARBA00022679"/>
    </source>
</evidence>
<sequence length="846" mass="90388">MTERVETPSEAAGNTGGYAQARLRLLQEETQSGRGRRTALAELTDRWLDALLAGGVAATTAQYQRPDPEGSDGSGGPRTTNAPGAAPGVALVAVGGYGRGELSPRSDLDLVLIHDGSWKSDRIASLADRIWYPVWDMGLALDHSVRTPAEARKTAAEDLKAQLGLLDARHIAGDAALTTSLRAAVLADWRAAAPKRLPELHELCQERAERHGELTFLLEPDLKEARGGLRDATVLRAVAASWLADAPREGLDEARNRLLDVRDALHLCTGRATDRLALQEQDQVASAMGLLDADALLRQVYEAAHTVRYAADVTWREVGRVLRARDGQGRKGRRGLLGLGRATSEQVVPVERTPLAEGVVEHEGEAVLARAARPDRDPVLPLRAAAAAAQAGLPLSPHAVRRLATTARPLPVPWPEEAREQLITLLDAGESTVPVWEALEAEGLVTRLLPDWERVRCRPQRNPVHRWTVDRHLVETAVNASNLTRRVGRPDLLLMAALLHDIGKGWPGDHSVAGEVIARDMAARVGFGRADIELLALLVRHHLLLIETATRRDLDDPATVRVVTEAVGGAEALELLHALTEADALATGPAAWSTWRASLVADLVKRASAVLAGEPVPEPTAPEITAEQERLAVEAARTGGPVLSMWAHAHDRPQGDDSEPVGVELHLAVPDRPGLLAAAAGVLALNRLTVRTADLRGLDPVGAGTVTLLSWRVEAEYGALPEAARLRQDLGRALDGTLDIPRRLAEREAAYPRRRGRPAPPPQVTVAPGGASSAATVLEVRAQDAPGLLHRIGRALEATGVNVRSARISTLGANAVDAFYVVGADGAPLSPVRAAEVAKEVERALV</sequence>
<dbReference type="InterPro" id="IPR010043">
    <property type="entry name" value="UTase/UR"/>
</dbReference>
<comment type="similarity">
    <text evidence="7">Belongs to the GlnD family.</text>
</comment>
<keyword evidence="1 7" id="KW-0808">Transferase</keyword>
<evidence type="ECO:0000259" key="9">
    <source>
        <dbReference type="PROSITE" id="PS51671"/>
    </source>
</evidence>
<comment type="catalytic activity">
    <reaction evidence="7">
        <text>[protein-PII]-uridylyl-L-tyrosine + H2O = [protein-PII]-L-tyrosine + UMP + H(+)</text>
        <dbReference type="Rhea" id="RHEA:48600"/>
        <dbReference type="Rhea" id="RHEA-COMP:12147"/>
        <dbReference type="Rhea" id="RHEA-COMP:12148"/>
        <dbReference type="ChEBI" id="CHEBI:15377"/>
        <dbReference type="ChEBI" id="CHEBI:15378"/>
        <dbReference type="ChEBI" id="CHEBI:46858"/>
        <dbReference type="ChEBI" id="CHEBI:57865"/>
        <dbReference type="ChEBI" id="CHEBI:90602"/>
    </reaction>
</comment>
<dbReference type="InterPro" id="IPR013546">
    <property type="entry name" value="PII_UdlTrfase/GS_AdlTrfase"/>
</dbReference>
<dbReference type="AlphaFoldDB" id="A0A918DYZ2"/>
<dbReference type="EC" id="3.1.4.-" evidence="7"/>
<comment type="domain">
    <text evidence="7">Has four distinct domains: an N-terminal nucleotidyltransferase (NT) domain responsible for UTase activity, a central HD domain that encodes UR activity, and two C-terminal ACT domains that seem to have a role in glutamine sensing.</text>
</comment>
<comment type="activity regulation">
    <text evidence="7">Uridylyltransferase (UTase) activity is inhibited by glutamine, while glutamine activates uridylyl-removing (UR) activity.</text>
</comment>
<organism evidence="11 12">
    <name type="scientific">Wenjunlia tyrosinilytica</name>
    <dbReference type="NCBI Taxonomy" id="1544741"/>
    <lineage>
        <taxon>Bacteria</taxon>
        <taxon>Bacillati</taxon>
        <taxon>Actinomycetota</taxon>
        <taxon>Actinomycetes</taxon>
        <taxon>Kitasatosporales</taxon>
        <taxon>Streptomycetaceae</taxon>
        <taxon>Wenjunlia</taxon>
    </lineage>
</organism>
<gene>
    <name evidence="7 11" type="primary">glnD</name>
    <name evidence="11" type="ORF">GCM10012280_47100</name>
</gene>
<dbReference type="InterPro" id="IPR003607">
    <property type="entry name" value="HD/PDEase_dom"/>
</dbReference>
<evidence type="ECO:0000259" key="10">
    <source>
        <dbReference type="PROSITE" id="PS51831"/>
    </source>
</evidence>
<dbReference type="Pfam" id="PF01842">
    <property type="entry name" value="ACT"/>
    <property type="match status" value="1"/>
</dbReference>
<keyword evidence="12" id="KW-1185">Reference proteome</keyword>
<evidence type="ECO:0000256" key="6">
    <source>
        <dbReference type="ARBA" id="ARBA00023268"/>
    </source>
</evidence>
<dbReference type="Pfam" id="PF08335">
    <property type="entry name" value="GlnD_UR_UTase"/>
    <property type="match status" value="1"/>
</dbReference>
<keyword evidence="6 7" id="KW-0511">Multifunctional enzyme</keyword>
<dbReference type="Gene3D" id="3.30.460.10">
    <property type="entry name" value="Beta Polymerase, domain 2"/>
    <property type="match status" value="1"/>
</dbReference>
<dbReference type="Gene3D" id="1.10.3090.10">
    <property type="entry name" value="cca-adding enzyme, domain 2"/>
    <property type="match status" value="1"/>
</dbReference>
<evidence type="ECO:0000256" key="2">
    <source>
        <dbReference type="ARBA" id="ARBA00022695"/>
    </source>
</evidence>
<dbReference type="EMBL" id="BMMS01000021">
    <property type="protein sequence ID" value="GGO93784.1"/>
    <property type="molecule type" value="Genomic_DNA"/>
</dbReference>
<name>A0A918DYZ2_9ACTN</name>
<dbReference type="SUPFAM" id="SSF109604">
    <property type="entry name" value="HD-domain/PDEase-like"/>
    <property type="match status" value="1"/>
</dbReference>
<dbReference type="InterPro" id="IPR043519">
    <property type="entry name" value="NT_sf"/>
</dbReference>